<dbReference type="Proteomes" id="UP000095283">
    <property type="component" value="Unplaced"/>
</dbReference>
<evidence type="ECO:0000313" key="1">
    <source>
        <dbReference type="Proteomes" id="UP000095283"/>
    </source>
</evidence>
<name>A0A1I7XF13_HETBA</name>
<organism evidence="1 2">
    <name type="scientific">Heterorhabditis bacteriophora</name>
    <name type="common">Entomopathogenic nematode worm</name>
    <dbReference type="NCBI Taxonomy" id="37862"/>
    <lineage>
        <taxon>Eukaryota</taxon>
        <taxon>Metazoa</taxon>
        <taxon>Ecdysozoa</taxon>
        <taxon>Nematoda</taxon>
        <taxon>Chromadorea</taxon>
        <taxon>Rhabditida</taxon>
        <taxon>Rhabditina</taxon>
        <taxon>Rhabditomorpha</taxon>
        <taxon>Strongyloidea</taxon>
        <taxon>Heterorhabditidae</taxon>
        <taxon>Heterorhabditis</taxon>
    </lineage>
</organism>
<evidence type="ECO:0000313" key="2">
    <source>
        <dbReference type="WBParaSite" id="Hba_16321"/>
    </source>
</evidence>
<dbReference type="WBParaSite" id="Hba_16321">
    <property type="protein sequence ID" value="Hba_16321"/>
    <property type="gene ID" value="Hba_16321"/>
</dbReference>
<reference evidence="2" key="1">
    <citation type="submission" date="2016-11" db="UniProtKB">
        <authorList>
            <consortium name="WormBaseParasite"/>
        </authorList>
    </citation>
    <scope>IDENTIFICATION</scope>
</reference>
<protein>
    <submittedName>
        <fullName evidence="2">Uncharacterized protein</fullName>
    </submittedName>
</protein>
<accession>A0A1I7XF13</accession>
<keyword evidence="1" id="KW-1185">Reference proteome</keyword>
<sequence>MTRLIKGAMWKIVRKKAIKENQELSKLEFYKKHVVWLRATSQSDEQSCVPVLYSTVQASVTMHVGKYKDAVNN</sequence>
<dbReference type="AlphaFoldDB" id="A0A1I7XF13"/>
<proteinExistence type="predicted"/>